<accession>A0A178J5G0</accession>
<reference evidence="4 6" key="2">
    <citation type="submission" date="2020-05" db="EMBL/GenBank/DDBJ databases">
        <title>First description outside Europe of the emergent pathogen for shellfish aquaculture Vibrio europaeus.</title>
        <authorList>
            <person name="Dubert J."/>
            <person name="Rojas R."/>
        </authorList>
    </citation>
    <scope>NUCLEOTIDE SEQUENCE [LARGE SCALE GENOMIC DNA]</scope>
    <source>
        <strain evidence="4 6">NPI-1</strain>
    </source>
</reference>
<dbReference type="RefSeq" id="WP_069668563.1">
    <property type="nucleotide sequence ID" value="NZ_CP053543.1"/>
</dbReference>
<evidence type="ECO:0000313" key="6">
    <source>
        <dbReference type="Proteomes" id="UP000501443"/>
    </source>
</evidence>
<dbReference type="EMBL" id="JAPFIT010000012">
    <property type="protein sequence ID" value="MDC5739977.1"/>
    <property type="molecule type" value="Genomic_DNA"/>
</dbReference>
<evidence type="ECO:0000313" key="2">
    <source>
        <dbReference type="EMBL" id="MDC5739977.1"/>
    </source>
</evidence>
<dbReference type="Proteomes" id="UP001150001">
    <property type="component" value="Unassembled WGS sequence"/>
</dbReference>
<dbReference type="Proteomes" id="UP000094761">
    <property type="component" value="Unassembled WGS sequence"/>
</dbReference>
<keyword evidence="1" id="KW-0732">Signal</keyword>
<evidence type="ECO:0000313" key="4">
    <source>
        <dbReference type="EMBL" id="QJY38480.1"/>
    </source>
</evidence>
<keyword evidence="7" id="KW-1185">Reference proteome</keyword>
<reference evidence="3 5" key="1">
    <citation type="submission" date="2016-03" db="EMBL/GenBank/DDBJ databases">
        <title>Draft genome sequence of the Vibrio tubiashii subs. europaeus.</title>
        <authorList>
            <person name="Spinard E."/>
            <person name="Dubert J."/>
            <person name="Nelson D.R."/>
            <person name="Barja J.L."/>
        </authorList>
    </citation>
    <scope>NUCLEOTIDE SEQUENCE [LARGE SCALE GENOMIC DNA]</scope>
    <source>
        <strain evidence="5">PP-638</strain>
        <strain evidence="3">PP2-638</strain>
    </source>
</reference>
<dbReference type="OrthoDB" id="5870161at2"/>
<evidence type="ECO:0000313" key="7">
    <source>
        <dbReference type="Proteomes" id="UP001150001"/>
    </source>
</evidence>
<protein>
    <submittedName>
        <fullName evidence="3">Uncharacterized protein</fullName>
    </submittedName>
</protein>
<organism evidence="3 5">
    <name type="scientific">Vibrio europaeus</name>
    <dbReference type="NCBI Taxonomy" id="300876"/>
    <lineage>
        <taxon>Bacteria</taxon>
        <taxon>Pseudomonadati</taxon>
        <taxon>Pseudomonadota</taxon>
        <taxon>Gammaproteobacteria</taxon>
        <taxon>Vibrionales</taxon>
        <taxon>Vibrionaceae</taxon>
        <taxon>Vibrio</taxon>
        <taxon>Vibrio oreintalis group</taxon>
    </lineage>
</organism>
<dbReference type="EMBL" id="LUAX01000007">
    <property type="protein sequence ID" value="OAM97363.1"/>
    <property type="molecule type" value="Genomic_DNA"/>
</dbReference>
<proteinExistence type="predicted"/>
<evidence type="ECO:0000256" key="1">
    <source>
        <dbReference type="SAM" id="SignalP"/>
    </source>
</evidence>
<feature type="signal peptide" evidence="1">
    <location>
        <begin position="1"/>
        <end position="23"/>
    </location>
</feature>
<dbReference type="Proteomes" id="UP000501443">
    <property type="component" value="Chromosome 2"/>
</dbReference>
<evidence type="ECO:0000313" key="3">
    <source>
        <dbReference type="EMBL" id="OAM97363.1"/>
    </source>
</evidence>
<dbReference type="AlphaFoldDB" id="A0A178J5G0"/>
<reference evidence="2" key="3">
    <citation type="submission" date="2022-11" db="EMBL/GenBank/DDBJ databases">
        <title>Role of the vibriolysin VemA secreted by the emergent pathogen Vibrio europaeus in the colonization of Manila clam mucus.</title>
        <authorList>
            <person name="Martinez C."/>
            <person name="Rodriguez S."/>
            <person name="Vences A."/>
            <person name="Barja J.L."/>
            <person name="Toranzo A.E."/>
            <person name="Dubert J."/>
        </authorList>
    </citation>
    <scope>NUCLEOTIDE SEQUENCE</scope>
    <source>
        <strain evidence="2">3454</strain>
    </source>
</reference>
<sequence>MKLFASIATTALITGSIWGLVLAQPTVAEDVSGAKSSAAPVVDNKPNNYLRGVTQTIALQGVPNLWDKFYARMDKANPLPQKVDRIIVLYQAFNADFSEAEVTIGYPTTAGAIASDLTKLPDIADAKLLLKEGKHNEAELTEAWQKIDFAKKPYAVVETHYLNQHGLPEASQMSVYYKQ</sequence>
<name>A0A178J5G0_9VIBR</name>
<gene>
    <name evidence="3" type="ORF">AZ468_17590</name>
    <name evidence="4" type="ORF">HOO69_18045</name>
    <name evidence="2" type="ORF">OPW20_07850</name>
</gene>
<dbReference type="EMBL" id="CP053543">
    <property type="protein sequence ID" value="QJY38480.1"/>
    <property type="molecule type" value="Genomic_DNA"/>
</dbReference>
<feature type="chain" id="PRO_5044550412" evidence="1">
    <location>
        <begin position="24"/>
        <end position="179"/>
    </location>
</feature>
<dbReference type="GeneID" id="78077535"/>
<evidence type="ECO:0000313" key="5">
    <source>
        <dbReference type="Proteomes" id="UP000094761"/>
    </source>
</evidence>